<comment type="caution">
    <text evidence="1">The sequence shown here is derived from an EMBL/GenBank/DDBJ whole genome shotgun (WGS) entry which is preliminary data.</text>
</comment>
<sequence>MHEIDMLTSLGFNLASLLSFSDSLFKGLLFDLQILNLCVDIANMDPNKFDSQRFLHMISAITISHFSNPILNESLNQVVEANRSPYNSIDKWTTLFMNLRSSNTIPMKPDGPSIFDVLARIRMLPLVHPTTWSLEVHYTSVFADICLTDYIPVSCELLAISKRSTQTLKFLLQTHYSLENTAQLSLALEDILKLFKSPLGLDIAVLKLNEANVFDSLSKVTATPRMPLSVVENSKTILDILLEKRLKHFSDLGVSLSSLAPLAPKLEISSDYCVDRVSSKHLEIMFNVIDGSDSIFKSSSCFPIICLASKILEKSSQTLKGLEQFNLELSKLNVPLSSSVIISQLVYRLGKHLLKNFGQPHDSFISKSFDRVAPQMMLGLHDIPVASEKGSLSLQKTGVLNEYHHCVMLLAVVLYRNIYLCSRILQDNTDPIVNLIREKELDIIIDALVVAYDVATIRYPNSFGGATLHNVVLETFKLLYIEYDKTLVQKKLLDVAMESIKIESLVRELVSPTKDGKSSFAVVNVGLETMEGTEVELDLSNFRVSDIGLLAKPMSFSRK</sequence>
<keyword evidence="2" id="KW-1185">Reference proteome</keyword>
<dbReference type="Proteomes" id="UP000242525">
    <property type="component" value="Unassembled WGS sequence"/>
</dbReference>
<evidence type="ECO:0000313" key="1">
    <source>
        <dbReference type="EMBL" id="CDO54138.1"/>
    </source>
</evidence>
<accession>A0A0J9XA74</accession>
<protein>
    <submittedName>
        <fullName evidence="1">Uncharacterized protein</fullName>
    </submittedName>
</protein>
<evidence type="ECO:0000313" key="2">
    <source>
        <dbReference type="Proteomes" id="UP000242525"/>
    </source>
</evidence>
<reference evidence="1" key="1">
    <citation type="submission" date="2014-03" db="EMBL/GenBank/DDBJ databases">
        <authorList>
            <person name="Casaregola S."/>
        </authorList>
    </citation>
    <scope>NUCLEOTIDE SEQUENCE [LARGE SCALE GENOMIC DNA]</scope>
    <source>
        <strain evidence="1">CLIB 918</strain>
    </source>
</reference>
<proteinExistence type="predicted"/>
<dbReference type="AlphaFoldDB" id="A0A0J9XA74"/>
<name>A0A0J9XA74_GEOCN</name>
<gene>
    <name evidence="1" type="ORF">BN980_GECA06s05202g</name>
</gene>
<organism evidence="1 2">
    <name type="scientific">Geotrichum candidum</name>
    <name type="common">Oospora lactis</name>
    <name type="synonym">Dipodascus geotrichum</name>
    <dbReference type="NCBI Taxonomy" id="1173061"/>
    <lineage>
        <taxon>Eukaryota</taxon>
        <taxon>Fungi</taxon>
        <taxon>Dikarya</taxon>
        <taxon>Ascomycota</taxon>
        <taxon>Saccharomycotina</taxon>
        <taxon>Dipodascomycetes</taxon>
        <taxon>Dipodascales</taxon>
        <taxon>Dipodascaceae</taxon>
        <taxon>Geotrichum</taxon>
    </lineage>
</organism>
<dbReference type="EMBL" id="CCBN010000006">
    <property type="protein sequence ID" value="CDO54138.1"/>
    <property type="molecule type" value="Genomic_DNA"/>
</dbReference>